<dbReference type="PANTHER" id="PTHR11439">
    <property type="entry name" value="GAG-POL-RELATED RETROTRANSPOSON"/>
    <property type="match status" value="1"/>
</dbReference>
<sequence>MEQPLGYVDPKYPSHVCRLRRALYGLKQAPRAWFHRFSVFLLAIGFSCSRADSSLFVLSKGADLIYLLLYVDDIVVTSNNSFLLNTFISKLSKEFATKDMGSLNYFLGLEAYRTSSGLFLSQAKYAHEILQRAKLVDSKPVSTPMVVAHHLSIDGPVFDDPSLYQSLVGALQYLTITRPDLTHVVSAVSQYMHKPSLCHFQAVKRILRYIKGTLRYGLSFTPSSSRDILAYSDVDWAGCLDTRRSISGYVIYLGDNLVSWRSKKQPTVSRSSCESEYRALVSTAAEVKWLGHLLRDLKVISSSSPLLFCDNQSSIFLVANPVSHSRSKHIELNYHFVRELVASGQLRLQYVPTNLQLADIFTKSLSRPAFIFFRSKLRIQDSQTLGLRGVLRLLIKIKNQIKIPSKIKISYEPETDVITETFLNSDLSRVYVKTKL</sequence>
<dbReference type="SUPFAM" id="SSF56672">
    <property type="entry name" value="DNA/RNA polymerases"/>
    <property type="match status" value="1"/>
</dbReference>
<dbReference type="RefSeq" id="XP_018827470.1">
    <property type="nucleotide sequence ID" value="XM_018971925.1"/>
</dbReference>
<feature type="domain" description="Reverse transcriptase Ty1/copia-type" evidence="1">
    <location>
        <begin position="1"/>
        <end position="146"/>
    </location>
</feature>
<dbReference type="Pfam" id="PF07727">
    <property type="entry name" value="RVT_2"/>
    <property type="match status" value="1"/>
</dbReference>
<protein>
    <submittedName>
        <fullName evidence="3">Uncharacterized mitochondrial protein AtMg00810-like</fullName>
    </submittedName>
</protein>
<keyword evidence="2" id="KW-1185">Reference proteome</keyword>
<gene>
    <name evidence="3" type="primary">LOC108996163</name>
</gene>
<reference evidence="3" key="1">
    <citation type="submission" date="2025-08" db="UniProtKB">
        <authorList>
            <consortium name="RefSeq"/>
        </authorList>
    </citation>
    <scope>IDENTIFICATION</scope>
    <source>
        <tissue evidence="3">Leaves</tissue>
    </source>
</reference>
<dbReference type="STRING" id="51240.A0A2I4F749"/>
<dbReference type="AlphaFoldDB" id="A0A2I4F749"/>
<accession>A0A2I4F749</accession>
<dbReference type="Proteomes" id="UP000235220">
    <property type="component" value="Chromosome 13"/>
</dbReference>
<dbReference type="OrthoDB" id="414945at2759"/>
<dbReference type="PANTHER" id="PTHR11439:SF455">
    <property type="entry name" value="RLK (RECEPTOR-LIKE PROTEIN KINASE) 8, PUTATIVE-RELATED"/>
    <property type="match status" value="1"/>
</dbReference>
<dbReference type="InterPro" id="IPR013103">
    <property type="entry name" value="RVT_2"/>
</dbReference>
<dbReference type="CDD" id="cd09272">
    <property type="entry name" value="RNase_HI_RT_Ty1"/>
    <property type="match status" value="1"/>
</dbReference>
<evidence type="ECO:0000313" key="3">
    <source>
        <dbReference type="RefSeq" id="XP_018827470.1"/>
    </source>
</evidence>
<evidence type="ECO:0000259" key="1">
    <source>
        <dbReference type="Pfam" id="PF07727"/>
    </source>
</evidence>
<name>A0A2I4F749_JUGRE</name>
<dbReference type="Gramene" id="Jr13_01360_p1">
    <property type="protein sequence ID" value="cds.Jr13_01360_p1"/>
    <property type="gene ID" value="Jr13_01360"/>
</dbReference>
<dbReference type="KEGG" id="jre:108996163"/>
<organism evidence="2 3">
    <name type="scientific">Juglans regia</name>
    <name type="common">English walnut</name>
    <dbReference type="NCBI Taxonomy" id="51240"/>
    <lineage>
        <taxon>Eukaryota</taxon>
        <taxon>Viridiplantae</taxon>
        <taxon>Streptophyta</taxon>
        <taxon>Embryophyta</taxon>
        <taxon>Tracheophyta</taxon>
        <taxon>Spermatophyta</taxon>
        <taxon>Magnoliopsida</taxon>
        <taxon>eudicotyledons</taxon>
        <taxon>Gunneridae</taxon>
        <taxon>Pentapetalae</taxon>
        <taxon>rosids</taxon>
        <taxon>fabids</taxon>
        <taxon>Fagales</taxon>
        <taxon>Juglandaceae</taxon>
        <taxon>Juglans</taxon>
    </lineage>
</organism>
<evidence type="ECO:0000313" key="2">
    <source>
        <dbReference type="Proteomes" id="UP000235220"/>
    </source>
</evidence>
<dbReference type="InterPro" id="IPR043502">
    <property type="entry name" value="DNA/RNA_pol_sf"/>
</dbReference>
<dbReference type="GeneID" id="108996163"/>
<proteinExistence type="predicted"/>